<gene>
    <name evidence="4" type="ORF">FCL42_00690</name>
</gene>
<feature type="domain" description="GST C-terminal" evidence="3">
    <location>
        <begin position="108"/>
        <end position="221"/>
    </location>
</feature>
<feature type="domain" description="GST N-terminal" evidence="2">
    <location>
        <begin position="1"/>
        <end position="81"/>
    </location>
</feature>
<dbReference type="Pfam" id="PF02798">
    <property type="entry name" value="GST_N"/>
    <property type="match status" value="1"/>
</dbReference>
<accession>A0A4U1BT06</accession>
<dbReference type="SFLD" id="SFLDS00019">
    <property type="entry name" value="Glutathione_Transferase_(cytos"/>
    <property type="match status" value="1"/>
</dbReference>
<dbReference type="InterPro" id="IPR004046">
    <property type="entry name" value="GST_C"/>
</dbReference>
<reference evidence="4 5" key="1">
    <citation type="submission" date="2019-04" db="EMBL/GenBank/DDBJ databases">
        <authorList>
            <person name="Hwang J.C."/>
        </authorList>
    </citation>
    <scope>NUCLEOTIDE SEQUENCE [LARGE SCALE GENOMIC DNA]</scope>
    <source>
        <strain evidence="4 5">IMCC35002</strain>
    </source>
</reference>
<dbReference type="SUPFAM" id="SSF52833">
    <property type="entry name" value="Thioredoxin-like"/>
    <property type="match status" value="1"/>
</dbReference>
<evidence type="ECO:0000313" key="4">
    <source>
        <dbReference type="EMBL" id="TKB58302.1"/>
    </source>
</evidence>
<dbReference type="InterPro" id="IPR036282">
    <property type="entry name" value="Glutathione-S-Trfase_C_sf"/>
</dbReference>
<evidence type="ECO:0000313" key="5">
    <source>
        <dbReference type="Proteomes" id="UP000305675"/>
    </source>
</evidence>
<dbReference type="CDD" id="cd03046">
    <property type="entry name" value="GST_N_GTT1_like"/>
    <property type="match status" value="1"/>
</dbReference>
<dbReference type="RefSeq" id="WP_136861450.1">
    <property type="nucleotide sequence ID" value="NZ_SWCJ01000001.1"/>
</dbReference>
<dbReference type="SFLD" id="SFLDG00358">
    <property type="entry name" value="Main_(cytGST)"/>
    <property type="match status" value="1"/>
</dbReference>
<proteinExistence type="inferred from homology"/>
<sequence length="223" mass="25221">MLTVHHLENSQSIRILWLLEELGLDYHLQKYARVGPNTLAPLEYKALHPIGKAPTISDGQNRLAETNAIVDYLLDQQPNSPLRPTPGSPSREAYLYWFHATQGSLMPLLLQRLIFSRLISRSPRLIRPLIKLVINRAVSAYLQPNLSKMLGHIDNTLSNSMWIAGNQLTAADIVIGYCLEVAQVRVDFGDDYPHIERYLLQMRKRPAYQRALQKSGGFSPLAA</sequence>
<comment type="similarity">
    <text evidence="1">Belongs to the GST superfamily.</text>
</comment>
<dbReference type="Pfam" id="PF00043">
    <property type="entry name" value="GST_C"/>
    <property type="match status" value="1"/>
</dbReference>
<dbReference type="Gene3D" id="1.20.1050.10">
    <property type="match status" value="1"/>
</dbReference>
<dbReference type="GO" id="GO:0016740">
    <property type="term" value="F:transferase activity"/>
    <property type="evidence" value="ECO:0007669"/>
    <property type="project" value="UniProtKB-KW"/>
</dbReference>
<evidence type="ECO:0000259" key="3">
    <source>
        <dbReference type="PROSITE" id="PS50405"/>
    </source>
</evidence>
<dbReference type="InterPro" id="IPR004045">
    <property type="entry name" value="Glutathione_S-Trfase_N"/>
</dbReference>
<keyword evidence="4" id="KW-0808">Transferase</keyword>
<dbReference type="SUPFAM" id="SSF47616">
    <property type="entry name" value="GST C-terminal domain-like"/>
    <property type="match status" value="1"/>
</dbReference>
<dbReference type="SFLD" id="SFLDG01150">
    <property type="entry name" value="Main.1:_Beta-like"/>
    <property type="match status" value="1"/>
</dbReference>
<comment type="caution">
    <text evidence="4">The sequence shown here is derived from an EMBL/GenBank/DDBJ whole genome shotgun (WGS) entry which is preliminary data.</text>
</comment>
<dbReference type="InterPro" id="IPR040079">
    <property type="entry name" value="Glutathione_S-Trfase"/>
</dbReference>
<dbReference type="PROSITE" id="PS50405">
    <property type="entry name" value="GST_CTER"/>
    <property type="match status" value="1"/>
</dbReference>
<dbReference type="AlphaFoldDB" id="A0A4U1BT06"/>
<dbReference type="Gene3D" id="3.40.30.10">
    <property type="entry name" value="Glutaredoxin"/>
    <property type="match status" value="1"/>
</dbReference>
<organism evidence="4 5">
    <name type="scientific">Ferrimonas aestuarii</name>
    <dbReference type="NCBI Taxonomy" id="2569539"/>
    <lineage>
        <taxon>Bacteria</taxon>
        <taxon>Pseudomonadati</taxon>
        <taxon>Pseudomonadota</taxon>
        <taxon>Gammaproteobacteria</taxon>
        <taxon>Alteromonadales</taxon>
        <taxon>Ferrimonadaceae</taxon>
        <taxon>Ferrimonas</taxon>
    </lineage>
</organism>
<dbReference type="InterPro" id="IPR036249">
    <property type="entry name" value="Thioredoxin-like_sf"/>
</dbReference>
<name>A0A4U1BT06_9GAMM</name>
<dbReference type="Proteomes" id="UP000305675">
    <property type="component" value="Unassembled WGS sequence"/>
</dbReference>
<dbReference type="EMBL" id="SWCJ01000001">
    <property type="protein sequence ID" value="TKB58302.1"/>
    <property type="molecule type" value="Genomic_DNA"/>
</dbReference>
<dbReference type="PROSITE" id="PS50404">
    <property type="entry name" value="GST_NTER"/>
    <property type="match status" value="1"/>
</dbReference>
<dbReference type="PANTHER" id="PTHR44051">
    <property type="entry name" value="GLUTATHIONE S-TRANSFERASE-RELATED"/>
    <property type="match status" value="1"/>
</dbReference>
<evidence type="ECO:0000259" key="2">
    <source>
        <dbReference type="PROSITE" id="PS50404"/>
    </source>
</evidence>
<evidence type="ECO:0000256" key="1">
    <source>
        <dbReference type="RuleBase" id="RU003494"/>
    </source>
</evidence>
<dbReference type="PANTHER" id="PTHR44051:SF9">
    <property type="entry name" value="GLUTATHIONE S-TRANSFERASE 1"/>
    <property type="match status" value="1"/>
</dbReference>
<dbReference type="InterPro" id="IPR010987">
    <property type="entry name" value="Glutathione-S-Trfase_C-like"/>
</dbReference>
<dbReference type="OrthoDB" id="9810080at2"/>
<protein>
    <submittedName>
        <fullName evidence="4">Glutathione S-transferase</fullName>
    </submittedName>
</protein>
<dbReference type="CDD" id="cd03189">
    <property type="entry name" value="GST_C_GTT1_like"/>
    <property type="match status" value="1"/>
</dbReference>
<keyword evidence="5" id="KW-1185">Reference proteome</keyword>